<name>A0A1H2LDU9_9ACTO</name>
<dbReference type="SUPFAM" id="SSF56801">
    <property type="entry name" value="Acetyl-CoA synthetase-like"/>
    <property type="match status" value="1"/>
</dbReference>
<sequence>MKPRYNPADALDLAAANHGGRTAIHYGKKALSVSDCAHITRQLAQLLADRGVGAGDRVALVARNCPYHMLLHIACARIGAIFVPVSYRFAQPELRDVLDFVQPVVVVVDPETAQVCDSWIPADTFVIDDDDEFAPLPSDLWVGFAPLSASYRLYQGTNIFLRDTDDSQGGAMLLTSGSTGRPKAVYLTHEQLWWGSQNFREGFEYSNYDVELVTVPLTHVGGFNGTTLDLFSHGGTIVIIREFDPGRVLAEIEQHRVAMMFAVPTIYAALLAHPDFEKHDLSSLRLPLIGGAICPPDLLSRMAQHGLRPLNVWGMTEAAAAGFMLSQDLLEEAPGAIGIPFPHVHAKIVDSRGCESDTGELVISGPNVVDGYWHDPGFSAEACREGWLYTGDMARRDEAGYVWVLGRIGQQINTGGEKVNPEEVSHVLRQLAYVRDVAVVGIPDPVWGEAVAAAVVLAPGAELPEIGEIREFVAQHIARYKAPRVAITVTALPTNANGKVDMAAVKELIEQSI</sequence>
<dbReference type="GO" id="GO:0006631">
    <property type="term" value="P:fatty acid metabolic process"/>
    <property type="evidence" value="ECO:0007669"/>
    <property type="project" value="TreeGrafter"/>
</dbReference>
<dbReference type="InterPro" id="IPR045851">
    <property type="entry name" value="AMP-bd_C_sf"/>
</dbReference>
<evidence type="ECO:0000313" key="6">
    <source>
        <dbReference type="Proteomes" id="UP000214355"/>
    </source>
</evidence>
<accession>A0A1H2LDU9</accession>
<dbReference type="AlphaFoldDB" id="A0A1H2LDU9"/>
<dbReference type="STRING" id="131112.SAMN04489737_0791"/>
<evidence type="ECO:0000256" key="2">
    <source>
        <dbReference type="ARBA" id="ARBA00022598"/>
    </source>
</evidence>
<dbReference type="GO" id="GO:0031956">
    <property type="term" value="F:medium-chain fatty acid-CoA ligase activity"/>
    <property type="evidence" value="ECO:0007669"/>
    <property type="project" value="TreeGrafter"/>
</dbReference>
<dbReference type="OrthoDB" id="9803968at2"/>
<feature type="domain" description="AMP-dependent synthetase/ligase" evidence="3">
    <location>
        <begin position="14"/>
        <end position="373"/>
    </location>
</feature>
<dbReference type="PANTHER" id="PTHR43201:SF5">
    <property type="entry name" value="MEDIUM-CHAIN ACYL-COA LIGASE ACSF2, MITOCHONDRIAL"/>
    <property type="match status" value="1"/>
</dbReference>
<dbReference type="InterPro" id="IPR020845">
    <property type="entry name" value="AMP-binding_CS"/>
</dbReference>
<gene>
    <name evidence="5" type="ORF">SAMN04489737_0791</name>
</gene>
<dbReference type="InterPro" id="IPR025110">
    <property type="entry name" value="AMP-bd_C"/>
</dbReference>
<evidence type="ECO:0000259" key="4">
    <source>
        <dbReference type="Pfam" id="PF13193"/>
    </source>
</evidence>
<feature type="domain" description="AMP-binding enzyme C-terminal" evidence="4">
    <location>
        <begin position="424"/>
        <end position="499"/>
    </location>
</feature>
<dbReference type="GeneID" id="65344529"/>
<proteinExistence type="inferred from homology"/>
<protein>
    <submittedName>
        <fullName evidence="5">Fatty-acyl-CoA synthase</fullName>
    </submittedName>
</protein>
<dbReference type="Gene3D" id="3.30.300.30">
    <property type="match status" value="1"/>
</dbReference>
<dbReference type="Pfam" id="PF00501">
    <property type="entry name" value="AMP-binding"/>
    <property type="match status" value="1"/>
</dbReference>
<reference evidence="6" key="1">
    <citation type="submission" date="2016-10" db="EMBL/GenBank/DDBJ databases">
        <authorList>
            <person name="Varghese N."/>
            <person name="Submissions S."/>
        </authorList>
    </citation>
    <scope>NUCLEOTIDE SEQUENCE [LARGE SCALE GENOMIC DNA]</scope>
    <source>
        <strain evidence="6">DSM 10002</strain>
    </source>
</reference>
<organism evidence="5 6">
    <name type="scientific">Arcanobacterium phocae</name>
    <dbReference type="NCBI Taxonomy" id="131112"/>
    <lineage>
        <taxon>Bacteria</taxon>
        <taxon>Bacillati</taxon>
        <taxon>Actinomycetota</taxon>
        <taxon>Actinomycetes</taxon>
        <taxon>Actinomycetales</taxon>
        <taxon>Actinomycetaceae</taxon>
        <taxon>Arcanobacterium</taxon>
    </lineage>
</organism>
<dbReference type="EMBL" id="LT629804">
    <property type="protein sequence ID" value="SDU79220.1"/>
    <property type="molecule type" value="Genomic_DNA"/>
</dbReference>
<dbReference type="Gene3D" id="3.40.50.12780">
    <property type="entry name" value="N-terminal domain of ligase-like"/>
    <property type="match status" value="1"/>
</dbReference>
<dbReference type="Proteomes" id="UP000214355">
    <property type="component" value="Chromosome I"/>
</dbReference>
<keyword evidence="6" id="KW-1185">Reference proteome</keyword>
<dbReference type="Pfam" id="PF13193">
    <property type="entry name" value="AMP-binding_C"/>
    <property type="match status" value="1"/>
</dbReference>
<evidence type="ECO:0000256" key="1">
    <source>
        <dbReference type="ARBA" id="ARBA00006432"/>
    </source>
</evidence>
<keyword evidence="2" id="KW-0436">Ligase</keyword>
<comment type="similarity">
    <text evidence="1">Belongs to the ATP-dependent AMP-binding enzyme family.</text>
</comment>
<evidence type="ECO:0000259" key="3">
    <source>
        <dbReference type="Pfam" id="PF00501"/>
    </source>
</evidence>
<dbReference type="InterPro" id="IPR042099">
    <property type="entry name" value="ANL_N_sf"/>
</dbReference>
<dbReference type="PROSITE" id="PS00455">
    <property type="entry name" value="AMP_BINDING"/>
    <property type="match status" value="1"/>
</dbReference>
<evidence type="ECO:0000313" key="5">
    <source>
        <dbReference type="EMBL" id="SDU79220.1"/>
    </source>
</evidence>
<dbReference type="PANTHER" id="PTHR43201">
    <property type="entry name" value="ACYL-COA SYNTHETASE"/>
    <property type="match status" value="1"/>
</dbReference>
<dbReference type="InterPro" id="IPR000873">
    <property type="entry name" value="AMP-dep_synth/lig_dom"/>
</dbReference>
<dbReference type="RefSeq" id="WP_091280136.1">
    <property type="nucleotide sequence ID" value="NZ_JABAPK010000007.1"/>
</dbReference>